<name>A0A1H7A1K6_9DEIO</name>
<dbReference type="InterPro" id="IPR036390">
    <property type="entry name" value="WH_DNA-bd_sf"/>
</dbReference>
<keyword evidence="2" id="KW-1185">Reference proteome</keyword>
<dbReference type="OrthoDB" id="67194at2"/>
<proteinExistence type="predicted"/>
<gene>
    <name evidence="1" type="ORF">SAMN04488058_11138</name>
</gene>
<protein>
    <recommendedName>
        <fullName evidence="3">Helix-turn-helix domain-containing protein</fullName>
    </recommendedName>
</protein>
<sequence length="229" mass="25209">MTLPYPTRRVTDPAAARALRQDHAFLSRFLQPHSPSDVAAQLGMAANLAHHHARRLTELGLLFEERREGGRVYYQLTARDFAVPSDLLQPGEAGGNGTELLRELGPAYERAYLRSWATMRAGDEGHCIFGDEAQPAALDLQPAQDVSDEPYPTHSDTLTLRLTSERYRQLARDLSRLITEAAQEGAERLKTGEEGEPCTFVLFALQGTLGDEGDFQGVARATDSFLGAE</sequence>
<dbReference type="STRING" id="856736.SAMN04488058_11138"/>
<reference evidence="2" key="1">
    <citation type="submission" date="2016-10" db="EMBL/GenBank/DDBJ databases">
        <authorList>
            <person name="Varghese N."/>
            <person name="Submissions S."/>
        </authorList>
    </citation>
    <scope>NUCLEOTIDE SEQUENCE [LARGE SCALE GENOMIC DNA]</scope>
    <source>
        <strain evidence="2">CGMCC 1.10218</strain>
    </source>
</reference>
<dbReference type="EMBL" id="FNZA01000011">
    <property type="protein sequence ID" value="SEJ58324.1"/>
    <property type="molecule type" value="Genomic_DNA"/>
</dbReference>
<accession>A0A1H7A1K6</accession>
<evidence type="ECO:0000313" key="1">
    <source>
        <dbReference type="EMBL" id="SEJ58324.1"/>
    </source>
</evidence>
<dbReference type="CDD" id="cd00090">
    <property type="entry name" value="HTH_ARSR"/>
    <property type="match status" value="1"/>
</dbReference>
<organism evidence="1 2">
    <name type="scientific">Deinococcus reticulitermitis</name>
    <dbReference type="NCBI Taxonomy" id="856736"/>
    <lineage>
        <taxon>Bacteria</taxon>
        <taxon>Thermotogati</taxon>
        <taxon>Deinococcota</taxon>
        <taxon>Deinococci</taxon>
        <taxon>Deinococcales</taxon>
        <taxon>Deinococcaceae</taxon>
        <taxon>Deinococcus</taxon>
    </lineage>
</organism>
<dbReference type="Proteomes" id="UP000199223">
    <property type="component" value="Unassembled WGS sequence"/>
</dbReference>
<evidence type="ECO:0008006" key="3">
    <source>
        <dbReference type="Google" id="ProtNLM"/>
    </source>
</evidence>
<dbReference type="AlphaFoldDB" id="A0A1H7A1K6"/>
<dbReference type="RefSeq" id="WP_092264848.1">
    <property type="nucleotide sequence ID" value="NZ_FNZA01000011.1"/>
</dbReference>
<dbReference type="Gene3D" id="1.10.10.10">
    <property type="entry name" value="Winged helix-like DNA-binding domain superfamily/Winged helix DNA-binding domain"/>
    <property type="match status" value="1"/>
</dbReference>
<dbReference type="SUPFAM" id="SSF46785">
    <property type="entry name" value="Winged helix' DNA-binding domain"/>
    <property type="match status" value="1"/>
</dbReference>
<dbReference type="InterPro" id="IPR011991">
    <property type="entry name" value="ArsR-like_HTH"/>
</dbReference>
<dbReference type="InterPro" id="IPR036388">
    <property type="entry name" value="WH-like_DNA-bd_sf"/>
</dbReference>
<evidence type="ECO:0000313" key="2">
    <source>
        <dbReference type="Proteomes" id="UP000199223"/>
    </source>
</evidence>